<reference evidence="1 2" key="1">
    <citation type="submission" date="2017-04" db="EMBL/GenBank/DDBJ databases">
        <title>Bacillus krulwichiae AM31D Genome sequencing and assembly.</title>
        <authorList>
            <person name="Krulwich T.A."/>
            <person name="Anastor L."/>
            <person name="Ehrlich R."/>
            <person name="Ehrlich G.D."/>
            <person name="Janto B."/>
        </authorList>
    </citation>
    <scope>NUCLEOTIDE SEQUENCE [LARGE SCALE GENOMIC DNA]</scope>
    <source>
        <strain evidence="1 2">AM31D</strain>
    </source>
</reference>
<organism evidence="1 2">
    <name type="scientific">Halalkalibacter krulwichiae</name>
    <dbReference type="NCBI Taxonomy" id="199441"/>
    <lineage>
        <taxon>Bacteria</taxon>
        <taxon>Bacillati</taxon>
        <taxon>Bacillota</taxon>
        <taxon>Bacilli</taxon>
        <taxon>Bacillales</taxon>
        <taxon>Bacillaceae</taxon>
        <taxon>Halalkalibacter</taxon>
    </lineage>
</organism>
<dbReference type="KEGG" id="bkw:BkAM31D_13490"/>
<keyword evidence="2" id="KW-1185">Reference proteome</keyword>
<evidence type="ECO:0000313" key="1">
    <source>
        <dbReference type="EMBL" id="ARK30765.1"/>
    </source>
</evidence>
<evidence type="ECO:0000313" key="2">
    <source>
        <dbReference type="Proteomes" id="UP000193006"/>
    </source>
</evidence>
<proteinExistence type="predicted"/>
<dbReference type="RefSeq" id="WP_066149598.1">
    <property type="nucleotide sequence ID" value="NZ_CP020814.1"/>
</dbReference>
<sequence length="65" mass="7956">MTEAWKLDQYHYVIYTESKDVMNRIKRYYDDFHLMATYEKDGKVIALQYKLPIARKRVAQRLARI</sequence>
<name>A0A1X9MBF5_9BACI</name>
<protein>
    <submittedName>
        <fullName evidence="1">Uncharacterized protein</fullName>
    </submittedName>
</protein>
<accession>A0A1X9MBF5</accession>
<dbReference type="STRING" id="199441.BkAM31D_13490"/>
<dbReference type="EMBL" id="CP020814">
    <property type="protein sequence ID" value="ARK30765.1"/>
    <property type="molecule type" value="Genomic_DNA"/>
</dbReference>
<dbReference type="Proteomes" id="UP000193006">
    <property type="component" value="Chromosome"/>
</dbReference>
<dbReference type="AlphaFoldDB" id="A0A1X9MBF5"/>
<gene>
    <name evidence="1" type="ORF">BkAM31D_13490</name>
</gene>